<dbReference type="AlphaFoldDB" id="A0A3R5UZL2"/>
<dbReference type="KEGG" id="gtl:EP073_09405"/>
<feature type="transmembrane region" description="Helical" evidence="7">
    <location>
        <begin position="321"/>
        <end position="339"/>
    </location>
</feature>
<reference evidence="8 9" key="1">
    <citation type="submission" date="2019-01" db="EMBL/GenBank/DDBJ databases">
        <title>Geovibrio thiophilus DSM 11263, complete genome.</title>
        <authorList>
            <person name="Spring S."/>
            <person name="Bunk B."/>
            <person name="Sproer C."/>
        </authorList>
    </citation>
    <scope>NUCLEOTIDE SEQUENCE [LARGE SCALE GENOMIC DNA]</scope>
    <source>
        <strain evidence="8 9">DSM 11263</strain>
    </source>
</reference>
<name>A0A3R5UZL2_9BACT</name>
<feature type="transmembrane region" description="Helical" evidence="7">
    <location>
        <begin position="139"/>
        <end position="161"/>
    </location>
</feature>
<dbReference type="Pfam" id="PF03916">
    <property type="entry name" value="NrfD"/>
    <property type="match status" value="1"/>
</dbReference>
<keyword evidence="5 7" id="KW-1133">Transmembrane helix</keyword>
<evidence type="ECO:0000256" key="7">
    <source>
        <dbReference type="SAM" id="Phobius"/>
    </source>
</evidence>
<accession>A0A3R5UZL2</accession>
<evidence type="ECO:0000256" key="1">
    <source>
        <dbReference type="ARBA" id="ARBA00004651"/>
    </source>
</evidence>
<comment type="subcellular location">
    <subcellularLocation>
        <location evidence="1">Cell membrane</location>
        <topology evidence="1">Multi-pass membrane protein</topology>
    </subcellularLocation>
</comment>
<keyword evidence="3" id="KW-1003">Cell membrane</keyword>
<feature type="transmembrane region" description="Helical" evidence="7">
    <location>
        <begin position="173"/>
        <end position="196"/>
    </location>
</feature>
<evidence type="ECO:0000256" key="2">
    <source>
        <dbReference type="ARBA" id="ARBA00008929"/>
    </source>
</evidence>
<keyword evidence="4 7" id="KW-0812">Transmembrane</keyword>
<feature type="transmembrane region" description="Helical" evidence="7">
    <location>
        <begin position="246"/>
        <end position="266"/>
    </location>
</feature>
<evidence type="ECO:0000256" key="4">
    <source>
        <dbReference type="ARBA" id="ARBA00022692"/>
    </source>
</evidence>
<dbReference type="OrthoDB" id="9772767at2"/>
<evidence type="ECO:0000256" key="3">
    <source>
        <dbReference type="ARBA" id="ARBA00022475"/>
    </source>
</evidence>
<feature type="transmembrane region" description="Helical" evidence="7">
    <location>
        <begin position="374"/>
        <end position="391"/>
    </location>
</feature>
<evidence type="ECO:0000256" key="5">
    <source>
        <dbReference type="ARBA" id="ARBA00022989"/>
    </source>
</evidence>
<feature type="transmembrane region" description="Helical" evidence="7">
    <location>
        <begin position="28"/>
        <end position="50"/>
    </location>
</feature>
<sequence length="403" mass="44029">MAAHTENHGKSFLKSLIVNNKDIPAMPFIILGLVLCAVGAFAVITVFVKGHHESYGVTRQVPWGLLISSYAYFVIISTGIAFIGGLGHAFGYEKYAKISKRIVVLATIVLLAGFTQILMEIGNPLRMVYMMISPNFKAPIFWMGMFYGIELVILAFELYLIFKPNQTESDHKLAAVAGFLALLVGVLATSNLGYVFGSLNARDWYHGIYFSTFLVVSGVTAGAALLILVHTIVYKGSLPQELKPSMVSLGKLMGGGIGVMIFLYLWKMLSSIFTEPGDAYMSVMALVSGPLSFNFWFGEMLLAVVLPLALIVTAKGSIKKLSLAGFLFLIGLFFTRYDFVVAGQLPPMREGFAGSGVVTNAAGLAMYSPSALEWLIYLFGFGVFFLLYFSAEKFLNLETEAHH</sequence>
<feature type="transmembrane region" description="Helical" evidence="7">
    <location>
        <begin position="293"/>
        <end position="314"/>
    </location>
</feature>
<keyword evidence="6 7" id="KW-0472">Membrane</keyword>
<dbReference type="InterPro" id="IPR005614">
    <property type="entry name" value="NrfD-like"/>
</dbReference>
<proteinExistence type="inferred from homology"/>
<dbReference type="Proteomes" id="UP000287502">
    <property type="component" value="Chromosome"/>
</dbReference>
<evidence type="ECO:0000313" key="8">
    <source>
        <dbReference type="EMBL" id="QAR33608.1"/>
    </source>
</evidence>
<gene>
    <name evidence="8" type="ORF">EP073_09405</name>
</gene>
<protein>
    <submittedName>
        <fullName evidence="8">Molybdopterin oxidoreductase</fullName>
    </submittedName>
</protein>
<evidence type="ECO:0000256" key="6">
    <source>
        <dbReference type="ARBA" id="ARBA00023136"/>
    </source>
</evidence>
<dbReference type="PANTHER" id="PTHR34856:SF2">
    <property type="entry name" value="PROTEIN NRFD"/>
    <property type="match status" value="1"/>
</dbReference>
<feature type="transmembrane region" description="Helical" evidence="7">
    <location>
        <begin position="70"/>
        <end position="90"/>
    </location>
</feature>
<dbReference type="RefSeq" id="WP_128466894.1">
    <property type="nucleotide sequence ID" value="NZ_CP035108.1"/>
</dbReference>
<comment type="similarity">
    <text evidence="2">Belongs to the NrfD family.</text>
</comment>
<feature type="transmembrane region" description="Helical" evidence="7">
    <location>
        <begin position="102"/>
        <end position="119"/>
    </location>
</feature>
<evidence type="ECO:0000313" key="9">
    <source>
        <dbReference type="Proteomes" id="UP000287502"/>
    </source>
</evidence>
<dbReference type="GO" id="GO:0005886">
    <property type="term" value="C:plasma membrane"/>
    <property type="evidence" value="ECO:0007669"/>
    <property type="project" value="UniProtKB-SubCell"/>
</dbReference>
<feature type="transmembrane region" description="Helical" evidence="7">
    <location>
        <begin position="208"/>
        <end position="234"/>
    </location>
</feature>
<keyword evidence="9" id="KW-1185">Reference proteome</keyword>
<dbReference type="PANTHER" id="PTHR34856">
    <property type="entry name" value="PROTEIN NRFD"/>
    <property type="match status" value="1"/>
</dbReference>
<dbReference type="EMBL" id="CP035108">
    <property type="protein sequence ID" value="QAR33608.1"/>
    <property type="molecule type" value="Genomic_DNA"/>
</dbReference>
<dbReference type="InterPro" id="IPR052049">
    <property type="entry name" value="Electron_transfer_protein"/>
</dbReference>
<organism evidence="8 9">
    <name type="scientific">Geovibrio thiophilus</name>
    <dbReference type="NCBI Taxonomy" id="139438"/>
    <lineage>
        <taxon>Bacteria</taxon>
        <taxon>Pseudomonadati</taxon>
        <taxon>Deferribacterota</taxon>
        <taxon>Deferribacteres</taxon>
        <taxon>Deferribacterales</taxon>
        <taxon>Geovibrionaceae</taxon>
        <taxon>Geovibrio</taxon>
    </lineage>
</organism>